<accession>A0ABD0JS91</accession>
<dbReference type="AlphaFoldDB" id="A0ABD0JS91"/>
<gene>
    <name evidence="1" type="ORF">BaRGS_00031240</name>
</gene>
<name>A0ABD0JS91_9CAEN</name>
<proteinExistence type="predicted"/>
<evidence type="ECO:0000313" key="1">
    <source>
        <dbReference type="EMBL" id="KAK7477555.1"/>
    </source>
</evidence>
<sequence>MFNTSSLVKLTCPTNTSTRHNTHCLSAGPRDFSHHHDNHHTTRSITTTVTLLAPSGPETNVSVSRPLPLCPAPQGAAVTPGANGPIPGQGGGLCLIPARQNLSSRVGAWQPAGF</sequence>
<keyword evidence="2" id="KW-1185">Reference proteome</keyword>
<dbReference type="Proteomes" id="UP001519460">
    <property type="component" value="Unassembled WGS sequence"/>
</dbReference>
<protein>
    <submittedName>
        <fullName evidence="1">Uncharacterized protein</fullName>
    </submittedName>
</protein>
<evidence type="ECO:0000313" key="2">
    <source>
        <dbReference type="Proteomes" id="UP001519460"/>
    </source>
</evidence>
<comment type="caution">
    <text evidence="1">The sequence shown here is derived from an EMBL/GenBank/DDBJ whole genome shotgun (WGS) entry which is preliminary data.</text>
</comment>
<reference evidence="1 2" key="1">
    <citation type="journal article" date="2023" name="Sci. Data">
        <title>Genome assembly of the Korean intertidal mud-creeper Batillaria attramentaria.</title>
        <authorList>
            <person name="Patra A.K."/>
            <person name="Ho P.T."/>
            <person name="Jun S."/>
            <person name="Lee S.J."/>
            <person name="Kim Y."/>
            <person name="Won Y.J."/>
        </authorList>
    </citation>
    <scope>NUCLEOTIDE SEQUENCE [LARGE SCALE GENOMIC DNA]</scope>
    <source>
        <strain evidence="1">Wonlab-2016</strain>
    </source>
</reference>
<dbReference type="EMBL" id="JACVVK020000347">
    <property type="protein sequence ID" value="KAK7477555.1"/>
    <property type="molecule type" value="Genomic_DNA"/>
</dbReference>
<organism evidence="1 2">
    <name type="scientific">Batillaria attramentaria</name>
    <dbReference type="NCBI Taxonomy" id="370345"/>
    <lineage>
        <taxon>Eukaryota</taxon>
        <taxon>Metazoa</taxon>
        <taxon>Spiralia</taxon>
        <taxon>Lophotrochozoa</taxon>
        <taxon>Mollusca</taxon>
        <taxon>Gastropoda</taxon>
        <taxon>Caenogastropoda</taxon>
        <taxon>Sorbeoconcha</taxon>
        <taxon>Cerithioidea</taxon>
        <taxon>Batillariidae</taxon>
        <taxon>Batillaria</taxon>
    </lineage>
</organism>